<dbReference type="InterPro" id="IPR014777">
    <property type="entry name" value="4pyrrole_Mease_sub1"/>
</dbReference>
<dbReference type="NCBIfam" id="TIGR00096">
    <property type="entry name" value="16S rRNA (cytidine(1402)-2'-O)-methyltransferase"/>
    <property type="match status" value="1"/>
</dbReference>
<dbReference type="InterPro" id="IPR008189">
    <property type="entry name" value="rRNA_ssu_MeTfrase_I"/>
</dbReference>
<feature type="domain" description="Tetrapyrrole methylase" evidence="6">
    <location>
        <begin position="3"/>
        <end position="201"/>
    </location>
</feature>
<dbReference type="Pfam" id="PF23016">
    <property type="entry name" value="RsmI_C"/>
    <property type="match status" value="1"/>
</dbReference>
<evidence type="ECO:0000256" key="3">
    <source>
        <dbReference type="ARBA" id="ARBA00022603"/>
    </source>
</evidence>
<dbReference type="InterPro" id="IPR053910">
    <property type="entry name" value="RsmI_HTH"/>
</dbReference>
<keyword evidence="2" id="KW-0698">rRNA processing</keyword>
<evidence type="ECO:0000256" key="4">
    <source>
        <dbReference type="ARBA" id="ARBA00022679"/>
    </source>
</evidence>
<dbReference type="PIRSF" id="PIRSF005917">
    <property type="entry name" value="MTase_YraL"/>
    <property type="match status" value="1"/>
</dbReference>
<dbReference type="InterPro" id="IPR014776">
    <property type="entry name" value="4pyrrole_Mease_sub2"/>
</dbReference>
<dbReference type="Gene3D" id="3.30.950.10">
    <property type="entry name" value="Methyltransferase, Cobalt-precorrin-4 Transmethylase, Domain 2"/>
    <property type="match status" value="1"/>
</dbReference>
<evidence type="ECO:0000313" key="8">
    <source>
        <dbReference type="EMBL" id="SFV86076.1"/>
    </source>
</evidence>
<dbReference type="GO" id="GO:0006364">
    <property type="term" value="P:rRNA processing"/>
    <property type="evidence" value="ECO:0007669"/>
    <property type="project" value="UniProtKB-KW"/>
</dbReference>
<keyword evidence="5" id="KW-0949">S-adenosyl-L-methionine</keyword>
<evidence type="ECO:0000259" key="6">
    <source>
        <dbReference type="Pfam" id="PF00590"/>
    </source>
</evidence>
<dbReference type="InterPro" id="IPR018063">
    <property type="entry name" value="SAM_MeTrfase_RsmI_CS"/>
</dbReference>
<accession>A0A1W1DX95</accession>
<dbReference type="EMBL" id="FPHY01000057">
    <property type="protein sequence ID" value="SFV86076.1"/>
    <property type="molecule type" value="Genomic_DNA"/>
</dbReference>
<feature type="domain" description="RsmI HTH" evidence="7">
    <location>
        <begin position="232"/>
        <end position="273"/>
    </location>
</feature>
<dbReference type="GO" id="GO:0008168">
    <property type="term" value="F:methyltransferase activity"/>
    <property type="evidence" value="ECO:0007669"/>
    <property type="project" value="UniProtKB-KW"/>
</dbReference>
<dbReference type="AlphaFoldDB" id="A0A1W1DX95"/>
<proteinExistence type="inferred from homology"/>
<dbReference type="InterPro" id="IPR035996">
    <property type="entry name" value="4pyrrol_Methylase_sf"/>
</dbReference>
<sequence>MPLYIIATPIGNLDDITFRAIETLKTVDIILAEDTRHSKKLLSAYDIDTPVRAFHEHNEMAKTADVIAKLLAGKNIALISDAGTPLISDPGFILVSEAKKAGIIVSPIPGASAIISAMSSSGIASNAFTFFGFLPAKTTARLKAIQAIAHLDKTAIFYESPKRILACAKDLLQILGEERIVCFAKEISKSFETITTDTLPKIIEYLTVDEAHQKGEFVILISGIEKNNAIEGEAQLDKILPILLTEMGASKAAKLAAKITGINKKHCYQRAINL</sequence>
<gene>
    <name evidence="8" type="ORF">MNB_SUP05-SYMBIONT-4-961</name>
</gene>
<evidence type="ECO:0000256" key="2">
    <source>
        <dbReference type="ARBA" id="ARBA00022552"/>
    </source>
</evidence>
<keyword evidence="1" id="KW-0963">Cytoplasm</keyword>
<reference evidence="8" key="1">
    <citation type="submission" date="2016-10" db="EMBL/GenBank/DDBJ databases">
        <authorList>
            <person name="de Groot N.N."/>
        </authorList>
    </citation>
    <scope>NUCLEOTIDE SEQUENCE</scope>
</reference>
<dbReference type="Gene3D" id="3.40.1010.10">
    <property type="entry name" value="Cobalt-precorrin-4 Transmethylase, Domain 1"/>
    <property type="match status" value="1"/>
</dbReference>
<dbReference type="SUPFAM" id="SSF53790">
    <property type="entry name" value="Tetrapyrrole methylase"/>
    <property type="match status" value="1"/>
</dbReference>
<evidence type="ECO:0000259" key="7">
    <source>
        <dbReference type="Pfam" id="PF23016"/>
    </source>
</evidence>
<keyword evidence="3 8" id="KW-0489">Methyltransferase</keyword>
<dbReference type="PANTHER" id="PTHR46111">
    <property type="entry name" value="RIBOSOMAL RNA SMALL SUBUNIT METHYLTRANSFERASE I"/>
    <property type="match status" value="1"/>
</dbReference>
<evidence type="ECO:0000256" key="5">
    <source>
        <dbReference type="ARBA" id="ARBA00022691"/>
    </source>
</evidence>
<dbReference type="InterPro" id="IPR000878">
    <property type="entry name" value="4pyrrol_Mease"/>
</dbReference>
<dbReference type="HAMAP" id="MF_01877">
    <property type="entry name" value="16SrRNA_methyltr_I"/>
    <property type="match status" value="1"/>
</dbReference>
<protein>
    <submittedName>
        <fullName evidence="8">rRNA small subunit methyltransferase I</fullName>
    </submittedName>
</protein>
<evidence type="ECO:0000256" key="1">
    <source>
        <dbReference type="ARBA" id="ARBA00022490"/>
    </source>
</evidence>
<dbReference type="FunFam" id="3.40.1010.10:FF:000007">
    <property type="entry name" value="Ribosomal RNA small subunit methyltransferase I"/>
    <property type="match status" value="1"/>
</dbReference>
<dbReference type="CDD" id="cd11648">
    <property type="entry name" value="RsmI"/>
    <property type="match status" value="1"/>
</dbReference>
<dbReference type="PROSITE" id="PS01296">
    <property type="entry name" value="RSMI"/>
    <property type="match status" value="1"/>
</dbReference>
<dbReference type="GO" id="GO:0032259">
    <property type="term" value="P:methylation"/>
    <property type="evidence" value="ECO:0007669"/>
    <property type="project" value="UniProtKB-KW"/>
</dbReference>
<name>A0A1W1DX95_9ZZZZ</name>
<dbReference type="FunFam" id="3.30.950.10:FF:000002">
    <property type="entry name" value="Ribosomal RNA small subunit methyltransferase I"/>
    <property type="match status" value="1"/>
</dbReference>
<keyword evidence="4 8" id="KW-0808">Transferase</keyword>
<organism evidence="8">
    <name type="scientific">hydrothermal vent metagenome</name>
    <dbReference type="NCBI Taxonomy" id="652676"/>
    <lineage>
        <taxon>unclassified sequences</taxon>
        <taxon>metagenomes</taxon>
        <taxon>ecological metagenomes</taxon>
    </lineage>
</organism>
<dbReference type="Pfam" id="PF00590">
    <property type="entry name" value="TP_methylase"/>
    <property type="match status" value="1"/>
</dbReference>
<dbReference type="PANTHER" id="PTHR46111:SF1">
    <property type="entry name" value="RIBOSOMAL RNA SMALL SUBUNIT METHYLTRANSFERASE I"/>
    <property type="match status" value="1"/>
</dbReference>